<gene>
    <name evidence="3" type="ORF">HRJ53_20450</name>
</gene>
<feature type="compositionally biased region" description="Polar residues" evidence="1">
    <location>
        <begin position="222"/>
        <end position="233"/>
    </location>
</feature>
<protein>
    <submittedName>
        <fullName evidence="3">Class I SAM-dependent methyltransferase</fullName>
    </submittedName>
</protein>
<dbReference type="GO" id="GO:0032259">
    <property type="term" value="P:methylation"/>
    <property type="evidence" value="ECO:0007669"/>
    <property type="project" value="UniProtKB-KW"/>
</dbReference>
<evidence type="ECO:0000259" key="2">
    <source>
        <dbReference type="Pfam" id="PF13649"/>
    </source>
</evidence>
<feature type="compositionally biased region" description="Low complexity" evidence="1">
    <location>
        <begin position="197"/>
        <end position="210"/>
    </location>
</feature>
<dbReference type="EMBL" id="JACDQQ010001969">
    <property type="protein sequence ID" value="MBA0087362.1"/>
    <property type="molecule type" value="Genomic_DNA"/>
</dbReference>
<dbReference type="Pfam" id="PF13649">
    <property type="entry name" value="Methyltransf_25"/>
    <property type="match status" value="1"/>
</dbReference>
<keyword evidence="3" id="KW-0808">Transferase</keyword>
<dbReference type="Proteomes" id="UP000567293">
    <property type="component" value="Unassembled WGS sequence"/>
</dbReference>
<dbReference type="Gene3D" id="3.40.50.150">
    <property type="entry name" value="Vaccinia Virus protein VP39"/>
    <property type="match status" value="1"/>
</dbReference>
<dbReference type="InterPro" id="IPR041698">
    <property type="entry name" value="Methyltransf_25"/>
</dbReference>
<evidence type="ECO:0000313" key="3">
    <source>
        <dbReference type="EMBL" id="MBA0087362.1"/>
    </source>
</evidence>
<keyword evidence="3" id="KW-0489">Methyltransferase</keyword>
<dbReference type="GO" id="GO:0008168">
    <property type="term" value="F:methyltransferase activity"/>
    <property type="evidence" value="ECO:0007669"/>
    <property type="project" value="UniProtKB-KW"/>
</dbReference>
<proteinExistence type="predicted"/>
<dbReference type="InterPro" id="IPR029063">
    <property type="entry name" value="SAM-dependent_MTases_sf"/>
</dbReference>
<organism evidence="3 4">
    <name type="scientific">Candidatus Acidiferrum panamense</name>
    <dbReference type="NCBI Taxonomy" id="2741543"/>
    <lineage>
        <taxon>Bacteria</taxon>
        <taxon>Pseudomonadati</taxon>
        <taxon>Acidobacteriota</taxon>
        <taxon>Terriglobia</taxon>
        <taxon>Candidatus Acidiferrales</taxon>
        <taxon>Candidatus Acidiferrum</taxon>
    </lineage>
</organism>
<dbReference type="SUPFAM" id="SSF53335">
    <property type="entry name" value="S-adenosyl-L-methionine-dependent methyltransferases"/>
    <property type="match status" value="1"/>
</dbReference>
<name>A0A7V8SZ55_9BACT</name>
<dbReference type="AlphaFoldDB" id="A0A7V8SZ55"/>
<sequence>MRAVLSLLIKEGVLFEDRILCDVSAGVGDYTLSYARHFKWVLHCDLSVDALCYALARSRRMGLQNVFFLRVDYFALPFRRSVDRLLCLDTLIRGEDHEGALLNQIKRAISSEGRAIVDFHHWWHNPLRRLGLLQQNFGTNRSYTRSGAEGLMRECGIRDQRLVRFYQELEAPFFKGLSWLLPATRLLYEFGCADSGDAPPASAGASSTTSQPNPSKAARSAEQVSNAPSLSAA</sequence>
<accession>A0A7V8SZ55</accession>
<feature type="region of interest" description="Disordered" evidence="1">
    <location>
        <begin position="197"/>
        <end position="233"/>
    </location>
</feature>
<reference evidence="3" key="1">
    <citation type="submission" date="2020-06" db="EMBL/GenBank/DDBJ databases">
        <title>Legume-microbial interactions unlock mineral nutrients during tropical forest succession.</title>
        <authorList>
            <person name="Epihov D.Z."/>
        </authorList>
    </citation>
    <scope>NUCLEOTIDE SEQUENCE [LARGE SCALE GENOMIC DNA]</scope>
    <source>
        <strain evidence="3">Pan2503</strain>
    </source>
</reference>
<evidence type="ECO:0000313" key="4">
    <source>
        <dbReference type="Proteomes" id="UP000567293"/>
    </source>
</evidence>
<keyword evidence="4" id="KW-1185">Reference proteome</keyword>
<comment type="caution">
    <text evidence="3">The sequence shown here is derived from an EMBL/GenBank/DDBJ whole genome shotgun (WGS) entry which is preliminary data.</text>
</comment>
<feature type="domain" description="Methyltransferase" evidence="2">
    <location>
        <begin position="22"/>
        <end position="113"/>
    </location>
</feature>
<evidence type="ECO:0000256" key="1">
    <source>
        <dbReference type="SAM" id="MobiDB-lite"/>
    </source>
</evidence>